<keyword evidence="9" id="KW-1185">Reference proteome</keyword>
<dbReference type="InterPro" id="IPR007627">
    <property type="entry name" value="RNA_pol_sigma70_r2"/>
</dbReference>
<reference evidence="8 9" key="1">
    <citation type="submission" date="2018-02" db="EMBL/GenBank/DDBJ databases">
        <title>Genomic Encyclopedia of Archaeal and Bacterial Type Strains, Phase II (KMG-II): from individual species to whole genera.</title>
        <authorList>
            <person name="Goeker M."/>
        </authorList>
    </citation>
    <scope>NUCLEOTIDE SEQUENCE [LARGE SCALE GENOMIC DNA]</scope>
    <source>
        <strain evidence="8 9">DSM 22857</strain>
    </source>
</reference>
<dbReference type="GO" id="GO:0003677">
    <property type="term" value="F:DNA binding"/>
    <property type="evidence" value="ECO:0007669"/>
    <property type="project" value="InterPro"/>
</dbReference>
<dbReference type="PANTHER" id="PTHR47756">
    <property type="entry name" value="BLL6612 PROTEIN-RELATED"/>
    <property type="match status" value="1"/>
</dbReference>
<keyword evidence="4" id="KW-0804">Transcription</keyword>
<evidence type="ECO:0000259" key="6">
    <source>
        <dbReference type="Pfam" id="PF08281"/>
    </source>
</evidence>
<organism evidence="8 9">
    <name type="scientific">Kineococcus xinjiangensis</name>
    <dbReference type="NCBI Taxonomy" id="512762"/>
    <lineage>
        <taxon>Bacteria</taxon>
        <taxon>Bacillati</taxon>
        <taxon>Actinomycetota</taxon>
        <taxon>Actinomycetes</taxon>
        <taxon>Kineosporiales</taxon>
        <taxon>Kineosporiaceae</taxon>
        <taxon>Kineococcus</taxon>
    </lineage>
</organism>
<accession>A0A2S6ITG1</accession>
<keyword evidence="3" id="KW-0731">Sigma factor</keyword>
<name>A0A2S6ITG1_9ACTN</name>
<comment type="caution">
    <text evidence="8">The sequence shown here is derived from an EMBL/GenBank/DDBJ whole genome shotgun (WGS) entry which is preliminary data.</text>
</comment>
<dbReference type="Gene3D" id="1.10.1740.10">
    <property type="match status" value="1"/>
</dbReference>
<proteinExistence type="inferred from homology"/>
<dbReference type="SUPFAM" id="SSF88659">
    <property type="entry name" value="Sigma3 and sigma4 domains of RNA polymerase sigma factors"/>
    <property type="match status" value="1"/>
</dbReference>
<feature type="domain" description="RNA polymerase sigma-70 region 2" evidence="5">
    <location>
        <begin position="17"/>
        <end position="77"/>
    </location>
</feature>
<dbReference type="GO" id="GO:0006352">
    <property type="term" value="P:DNA-templated transcription initiation"/>
    <property type="evidence" value="ECO:0007669"/>
    <property type="project" value="InterPro"/>
</dbReference>
<dbReference type="InterPro" id="IPR013324">
    <property type="entry name" value="RNA_pol_sigma_r3/r4-like"/>
</dbReference>
<dbReference type="GO" id="GO:0016987">
    <property type="term" value="F:sigma factor activity"/>
    <property type="evidence" value="ECO:0007669"/>
    <property type="project" value="UniProtKB-KW"/>
</dbReference>
<dbReference type="Gene3D" id="1.10.10.10">
    <property type="entry name" value="Winged helix-like DNA-binding domain superfamily/Winged helix DNA-binding domain"/>
    <property type="match status" value="1"/>
</dbReference>
<feature type="domain" description="RNA polymerase sigma factor 70 region 4 type 2" evidence="6">
    <location>
        <begin position="124"/>
        <end position="174"/>
    </location>
</feature>
<dbReference type="EMBL" id="PTJD01000004">
    <property type="protein sequence ID" value="PPK97435.1"/>
    <property type="molecule type" value="Genomic_DNA"/>
</dbReference>
<dbReference type="InterPro" id="IPR036388">
    <property type="entry name" value="WH-like_DNA-bd_sf"/>
</dbReference>
<evidence type="ECO:0000256" key="4">
    <source>
        <dbReference type="ARBA" id="ARBA00023163"/>
    </source>
</evidence>
<sequence>MTPVEIALERAHREEWPLLVASLARWCGDLDRAEDAAADAVAAAWESWPRDGVPERPGAWLQTTARRKVLDRLRRDRTATGKLAALAGELRDEPGADSVSDPDDPFGAVRWCDAAAEDLLRLVFTCCHPALAPSASVALALRLLCGLSAAESARLLQTPEATVAQRIVRAKRKIRDAGIALEVPARAAWPDRLDSVLAVVGLLFTEGHAATEGEDLLRSPLCDEALRLSALLLRLLPDEPEVLGLAALLLLSDARRDARLRDGELVVLAESDRALWRWDDVGRGLDLAGQALRRAGSRPGRWVLQAAIAALQVQPAPDGRAVVALYDRLAALAPSPAVLANRAAAIARADGPAAGLEAARDLPTAAGDHRLLVLRAELTAQLGQRAAAADLMRQAVAVARNAVERRHLQRRLEAWESAGAS</sequence>
<dbReference type="InterPro" id="IPR013249">
    <property type="entry name" value="RNA_pol_sigma70_r4_t2"/>
</dbReference>
<dbReference type="InterPro" id="IPR013325">
    <property type="entry name" value="RNA_pol_sigma_r2"/>
</dbReference>
<dbReference type="Pfam" id="PF04542">
    <property type="entry name" value="Sigma70_r2"/>
    <property type="match status" value="1"/>
</dbReference>
<keyword evidence="2" id="KW-0805">Transcription regulation</keyword>
<dbReference type="SUPFAM" id="SSF88946">
    <property type="entry name" value="Sigma2 domain of RNA polymerase sigma factors"/>
    <property type="match status" value="1"/>
</dbReference>
<dbReference type="AlphaFoldDB" id="A0A2S6ITG1"/>
<dbReference type="Pfam" id="PF20239">
    <property type="entry name" value="DUF6596"/>
    <property type="match status" value="1"/>
</dbReference>
<dbReference type="RefSeq" id="WP_211290959.1">
    <property type="nucleotide sequence ID" value="NZ_PTJD01000004.1"/>
</dbReference>
<dbReference type="PANTHER" id="PTHR47756:SF2">
    <property type="entry name" value="BLL6612 PROTEIN"/>
    <property type="match status" value="1"/>
</dbReference>
<evidence type="ECO:0000256" key="2">
    <source>
        <dbReference type="ARBA" id="ARBA00023015"/>
    </source>
</evidence>
<evidence type="ECO:0000259" key="7">
    <source>
        <dbReference type="Pfam" id="PF20239"/>
    </source>
</evidence>
<evidence type="ECO:0000313" key="9">
    <source>
        <dbReference type="Proteomes" id="UP000239485"/>
    </source>
</evidence>
<protein>
    <submittedName>
        <fullName evidence="8">RNA polymerase sigma-70 factor (ECF subfamily)</fullName>
    </submittedName>
</protein>
<dbReference type="Pfam" id="PF08281">
    <property type="entry name" value="Sigma70_r4_2"/>
    <property type="match status" value="1"/>
</dbReference>
<feature type="domain" description="DUF6596" evidence="7">
    <location>
        <begin position="192"/>
        <end position="291"/>
    </location>
</feature>
<evidence type="ECO:0000256" key="1">
    <source>
        <dbReference type="ARBA" id="ARBA00010641"/>
    </source>
</evidence>
<evidence type="ECO:0000256" key="3">
    <source>
        <dbReference type="ARBA" id="ARBA00023082"/>
    </source>
</evidence>
<dbReference type="Proteomes" id="UP000239485">
    <property type="component" value="Unassembled WGS sequence"/>
</dbReference>
<gene>
    <name evidence="8" type="ORF">CLV92_104256</name>
</gene>
<dbReference type="InterPro" id="IPR046531">
    <property type="entry name" value="DUF6596"/>
</dbReference>
<evidence type="ECO:0000259" key="5">
    <source>
        <dbReference type="Pfam" id="PF04542"/>
    </source>
</evidence>
<evidence type="ECO:0000313" key="8">
    <source>
        <dbReference type="EMBL" id="PPK97435.1"/>
    </source>
</evidence>
<comment type="similarity">
    <text evidence="1">Belongs to the sigma-70 factor family. ECF subfamily.</text>
</comment>